<reference evidence="2" key="1">
    <citation type="journal article" date="2014" name="Microb. Cell Fact.">
        <title>Exploiting Issatchenkia orientalis SD108 for succinic acid production.</title>
        <authorList>
            <person name="Xiao H."/>
            <person name="Shao Z."/>
            <person name="Jiang Y."/>
            <person name="Dole S."/>
            <person name="Zhao H."/>
        </authorList>
    </citation>
    <scope>NUCLEOTIDE SEQUENCE [LARGE SCALE GENOMIC DNA]</scope>
    <source>
        <strain evidence="2">SD108</strain>
    </source>
</reference>
<dbReference type="VEuPathDB" id="FungiDB:C5L36_0B03300"/>
<proteinExistence type="predicted"/>
<dbReference type="HOGENOM" id="CLU_912347_0_0_1"/>
<dbReference type="EMBL" id="JQFK01000025">
    <property type="protein sequence ID" value="KGK38063.1"/>
    <property type="molecule type" value="Genomic_DNA"/>
</dbReference>
<evidence type="ECO:0000313" key="2">
    <source>
        <dbReference type="Proteomes" id="UP000029867"/>
    </source>
</evidence>
<dbReference type="AlphaFoldDB" id="A0A099NZ31"/>
<evidence type="ECO:0000313" key="1">
    <source>
        <dbReference type="EMBL" id="KGK38063.1"/>
    </source>
</evidence>
<dbReference type="Proteomes" id="UP000029867">
    <property type="component" value="Unassembled WGS sequence"/>
</dbReference>
<gene>
    <name evidence="1" type="ORF">JL09_g2816</name>
</gene>
<accession>A0A099NZ31</accession>
<comment type="caution">
    <text evidence="1">The sequence shown here is derived from an EMBL/GenBank/DDBJ whole genome shotgun (WGS) entry which is preliminary data.</text>
</comment>
<organism evidence="1 2">
    <name type="scientific">Pichia kudriavzevii</name>
    <name type="common">Yeast</name>
    <name type="synonym">Issatchenkia orientalis</name>
    <dbReference type="NCBI Taxonomy" id="4909"/>
    <lineage>
        <taxon>Eukaryota</taxon>
        <taxon>Fungi</taxon>
        <taxon>Dikarya</taxon>
        <taxon>Ascomycota</taxon>
        <taxon>Saccharomycotina</taxon>
        <taxon>Pichiomycetes</taxon>
        <taxon>Pichiales</taxon>
        <taxon>Pichiaceae</taxon>
        <taxon>Pichia</taxon>
    </lineage>
</organism>
<sequence>MVTQPDVSLVNKKREEEKEGSRFDFRQHLIYSTKIRHLVGIDLEGFFLTVLSEKTYIKDHYVYGVSDWCVVVPQICGLIRRIIKDVFKVDMNYEFFQYWRDPKNGKRGQTIEGLVQFIENKLSTTFRDSPPFTVVPFIQNLLLLNDLVEYQPVENDEPALYCGVKHYKKIVNNLVFGTKIEIDVTNPYYRESVDEPETPVDNDDTYLEINQNRETDEPVTTLEQDFICKNSTNAVKYLLALISIISVESNLEQVQNDLKSYNSCNNIVPYTKDSKTSDTLNDMTTHIKLEKISWFEPNMIQKRKP</sequence>
<name>A0A099NZ31_PICKU</name>
<protein>
    <submittedName>
        <fullName evidence="1">Uncharacterized protein</fullName>
    </submittedName>
</protein>